<accession>A0A376ABZ5</accession>
<keyword evidence="3" id="KW-1185">Reference proteome</keyword>
<proteinExistence type="predicted"/>
<reference evidence="3" key="1">
    <citation type="submission" date="2018-07" db="EMBL/GenBank/DDBJ databases">
        <authorList>
            <person name="Peiro R."/>
            <person name="Begona"/>
            <person name="Cbmso G."/>
            <person name="Lopez M."/>
            <person name="Gonzalez S."/>
        </authorList>
    </citation>
    <scope>NUCLEOTIDE SEQUENCE [LARGE SCALE GENOMIC DNA]</scope>
</reference>
<dbReference type="AlphaFoldDB" id="A0A376ABZ5"/>
<evidence type="ECO:0000313" key="3">
    <source>
        <dbReference type="Proteomes" id="UP000254764"/>
    </source>
</evidence>
<dbReference type="EMBL" id="UEYP01000018">
    <property type="protein sequence ID" value="SSC65170.1"/>
    <property type="molecule type" value="Genomic_DNA"/>
</dbReference>
<sequence>MMTTVLAIFATLVFAFVPAGSHSLSLHSQGFAIANDAHAHDNGGHSHDDDLDLSMGASDAVDHHHADHTHEKVGLVAALDDVLRTGLRASYRIVDLHPDGGPPYGIHRPPRSMNLV</sequence>
<feature type="chain" id="PRO_5016672119" evidence="1">
    <location>
        <begin position="16"/>
        <end position="116"/>
    </location>
</feature>
<organism evidence="2 3">
    <name type="scientific">Ciceribacter selenitireducens ATCC BAA-1503</name>
    <dbReference type="NCBI Taxonomy" id="1336235"/>
    <lineage>
        <taxon>Bacteria</taxon>
        <taxon>Pseudomonadati</taxon>
        <taxon>Pseudomonadota</taxon>
        <taxon>Alphaproteobacteria</taxon>
        <taxon>Hyphomicrobiales</taxon>
        <taxon>Rhizobiaceae</taxon>
        <taxon>Ciceribacter</taxon>
    </lineage>
</organism>
<evidence type="ECO:0000313" key="2">
    <source>
        <dbReference type="EMBL" id="SSC65170.1"/>
    </source>
</evidence>
<protein>
    <submittedName>
        <fullName evidence="2">Uncharacterized protein</fullName>
    </submittedName>
</protein>
<gene>
    <name evidence="2" type="ORF">RHIZ70_878</name>
</gene>
<evidence type="ECO:0000256" key="1">
    <source>
        <dbReference type="SAM" id="SignalP"/>
    </source>
</evidence>
<keyword evidence="1" id="KW-0732">Signal</keyword>
<feature type="signal peptide" evidence="1">
    <location>
        <begin position="1"/>
        <end position="15"/>
    </location>
</feature>
<dbReference type="Proteomes" id="UP000254764">
    <property type="component" value="Unassembled WGS sequence"/>
</dbReference>
<name>A0A376ABZ5_9HYPH</name>